<gene>
    <name evidence="2" type="ORF">SAMN05518846_112142</name>
</gene>
<dbReference type="Proteomes" id="UP000198915">
    <property type="component" value="Unassembled WGS sequence"/>
</dbReference>
<evidence type="ECO:0000259" key="1">
    <source>
        <dbReference type="Pfam" id="PF01425"/>
    </source>
</evidence>
<dbReference type="NCBIfam" id="NF005300">
    <property type="entry name" value="PRK06828.1"/>
    <property type="match status" value="1"/>
</dbReference>
<dbReference type="Pfam" id="PF01425">
    <property type="entry name" value="Amidase"/>
    <property type="match status" value="1"/>
</dbReference>
<dbReference type="InterPro" id="IPR036928">
    <property type="entry name" value="AS_sf"/>
</dbReference>
<dbReference type="SUPFAM" id="SSF75304">
    <property type="entry name" value="Amidase signature (AS) enzymes"/>
    <property type="match status" value="1"/>
</dbReference>
<evidence type="ECO:0000313" key="3">
    <source>
        <dbReference type="Proteomes" id="UP000198915"/>
    </source>
</evidence>
<dbReference type="Gene3D" id="3.90.1300.10">
    <property type="entry name" value="Amidase signature (AS) domain"/>
    <property type="match status" value="1"/>
</dbReference>
<dbReference type="InterPro" id="IPR023631">
    <property type="entry name" value="Amidase_dom"/>
</dbReference>
<organism evidence="2 3">
    <name type="scientific">Brevibacillus centrosporus</name>
    <dbReference type="NCBI Taxonomy" id="54910"/>
    <lineage>
        <taxon>Bacteria</taxon>
        <taxon>Bacillati</taxon>
        <taxon>Bacillota</taxon>
        <taxon>Bacilli</taxon>
        <taxon>Bacillales</taxon>
        <taxon>Paenibacillaceae</taxon>
        <taxon>Brevibacillus</taxon>
    </lineage>
</organism>
<dbReference type="EMBL" id="FORT01000012">
    <property type="protein sequence ID" value="SFK38373.1"/>
    <property type="molecule type" value="Genomic_DNA"/>
</dbReference>
<accession>A0A1I3Z2P8</accession>
<dbReference type="RefSeq" id="WP_092272360.1">
    <property type="nucleotide sequence ID" value="NZ_BJOE01000009.1"/>
</dbReference>
<dbReference type="STRING" id="1884381.SAMN05518846_112142"/>
<protein>
    <submittedName>
        <fullName evidence="2">Amidase</fullName>
    </submittedName>
</protein>
<evidence type="ECO:0000313" key="2">
    <source>
        <dbReference type="EMBL" id="SFK38373.1"/>
    </source>
</evidence>
<name>A0A1I3Z2P8_9BACL</name>
<dbReference type="AlphaFoldDB" id="A0A1I3Z2P8"/>
<dbReference type="PANTHER" id="PTHR42678">
    <property type="entry name" value="AMIDASE"/>
    <property type="match status" value="1"/>
</dbReference>
<keyword evidence="3" id="KW-1185">Reference proteome</keyword>
<proteinExistence type="predicted"/>
<reference evidence="3" key="1">
    <citation type="submission" date="2016-10" db="EMBL/GenBank/DDBJ databases">
        <authorList>
            <person name="Varghese N."/>
            <person name="Submissions S."/>
        </authorList>
    </citation>
    <scope>NUCLEOTIDE SEQUENCE [LARGE SCALE GENOMIC DNA]</scope>
    <source>
        <strain evidence="3">OK042</strain>
    </source>
</reference>
<feature type="domain" description="Amidase" evidence="1">
    <location>
        <begin position="25"/>
        <end position="418"/>
    </location>
</feature>
<sequence>MELSHESTIREWQQAMEAGTTTSREMTLLFLKRIAQYDKQGIAVNAISEINPDALHIAEALDRERVEKGSRGPLHGIPVLIKDNIATGDSMHTTAGSLALADSYAAADSSVAARLREAGAVLLGKTNLTEWANYMTENMTNGYSSRGGQVLNPYGPGQLDVGGSSSGSGSAIASGFAVVAVGTETSGSILHPSVKNSLVGIKPTVGLISRRGIIPISTSQDTAGPMARTVEDAAILLGALTGVDEQDPVTGKSLGLSHADYQPFLDVNGLQGARIGIIRSFFLDRYDDEEKKLYEDAINHLRQAGATVIDAVTIPAENAEWGPSVLLHEFKSGVNAYLKTLPASYPIRTLSDVIAFNREHEERALRFGQVLLERANATSGTLTEAAYLNQRAYDLEMSQDKGINAVLTEHNLDCILFPGSEGYGIAARAGYPSVTVPSGYTSAGKPFGIMFTGLAFSEPALLRMAYAYEQATRLRIPPQMES</sequence>
<dbReference type="PANTHER" id="PTHR42678:SF34">
    <property type="entry name" value="OS04G0183300 PROTEIN"/>
    <property type="match status" value="1"/>
</dbReference>